<sequence>MGFISYVILDFYTVYALVLYIHFSVRHIYSNNILTTVPTNKPLPNIYCITDDNDWSAPNGKNITPQKIVTFLSLS</sequence>
<keyword evidence="1" id="KW-1133">Transmembrane helix</keyword>
<accession>A0A1J9VWM3</accession>
<name>A0A1J9VWM3_9BACI</name>
<keyword evidence="1" id="KW-0472">Membrane</keyword>
<dbReference type="EMBL" id="MAOI01000065">
    <property type="protein sequence ID" value="OJD80799.1"/>
    <property type="molecule type" value="Genomic_DNA"/>
</dbReference>
<feature type="transmembrane region" description="Helical" evidence="1">
    <location>
        <begin position="6"/>
        <end position="23"/>
    </location>
</feature>
<evidence type="ECO:0000256" key="1">
    <source>
        <dbReference type="SAM" id="Phobius"/>
    </source>
</evidence>
<protein>
    <submittedName>
        <fullName evidence="2">Uncharacterized protein</fullName>
    </submittedName>
</protein>
<dbReference type="AlphaFoldDB" id="A0A1J9VWM3"/>
<dbReference type="Proteomes" id="UP000182788">
    <property type="component" value="Unassembled WGS sequence"/>
</dbReference>
<comment type="caution">
    <text evidence="2">The sequence shown here is derived from an EMBL/GenBank/DDBJ whole genome shotgun (WGS) entry which is preliminary data.</text>
</comment>
<organism evidence="2 3">
    <name type="scientific">Bacillus paramycoides</name>
    <dbReference type="NCBI Taxonomy" id="2026194"/>
    <lineage>
        <taxon>Bacteria</taxon>
        <taxon>Bacillati</taxon>
        <taxon>Bacillota</taxon>
        <taxon>Bacilli</taxon>
        <taxon>Bacillales</taxon>
        <taxon>Bacillaceae</taxon>
        <taxon>Bacillus</taxon>
        <taxon>Bacillus cereus group</taxon>
    </lineage>
</organism>
<keyword evidence="1" id="KW-0812">Transmembrane</keyword>
<gene>
    <name evidence="2" type="ORF">BAU28_10015</name>
</gene>
<evidence type="ECO:0000313" key="2">
    <source>
        <dbReference type="EMBL" id="OJD80799.1"/>
    </source>
</evidence>
<reference evidence="2 3" key="1">
    <citation type="submission" date="2016-06" db="EMBL/GenBank/DDBJ databases">
        <title>First insights into the genetic diversity and population structure of in the Bacillus cereus group bacteria from diverse marine environments.</title>
        <authorList>
            <person name="Liu Y."/>
            <person name="Lai Q."/>
            <person name="Shao Z."/>
        </authorList>
    </citation>
    <scope>NUCLEOTIDE SEQUENCE [LARGE SCALE GENOMIC DNA]</scope>
    <source>
        <strain evidence="2 3">NH24A2</strain>
    </source>
</reference>
<evidence type="ECO:0000313" key="3">
    <source>
        <dbReference type="Proteomes" id="UP000182788"/>
    </source>
</evidence>
<proteinExistence type="predicted"/>